<comment type="caution">
    <text evidence="1">The sequence shown here is derived from an EMBL/GenBank/DDBJ whole genome shotgun (WGS) entry which is preliminary data.</text>
</comment>
<dbReference type="Proteomes" id="UP001143910">
    <property type="component" value="Unassembled WGS sequence"/>
</dbReference>
<protein>
    <submittedName>
        <fullName evidence="1">Uncharacterized protein</fullName>
    </submittedName>
</protein>
<dbReference type="EMBL" id="JANJQO010000708">
    <property type="protein sequence ID" value="KAJ2975432.1"/>
    <property type="molecule type" value="Genomic_DNA"/>
</dbReference>
<keyword evidence="2" id="KW-1185">Reference proteome</keyword>
<name>A0ACC1N849_9HYPO</name>
<organism evidence="1 2">
    <name type="scientific">Zarea fungicola</name>
    <dbReference type="NCBI Taxonomy" id="93591"/>
    <lineage>
        <taxon>Eukaryota</taxon>
        <taxon>Fungi</taxon>
        <taxon>Dikarya</taxon>
        <taxon>Ascomycota</taxon>
        <taxon>Pezizomycotina</taxon>
        <taxon>Sordariomycetes</taxon>
        <taxon>Hypocreomycetidae</taxon>
        <taxon>Hypocreales</taxon>
        <taxon>Cordycipitaceae</taxon>
        <taxon>Zarea</taxon>
    </lineage>
</organism>
<sequence>MQVANLDFSFYICLSSRSSTPSGTIAPAVPPPCATPFKYDFGDCMIELGGLSHLLSVRGSKRSNPRIFAVAPPWGIHSEYHLAGVKPFQPDYSFIFLTPAGNSPSERPANPLDISVTNGAQELEQLRQFLKLDKMHVQGHSAGGSIALLYAEEYPNRVASLTLQEACMEDYDDSATFSEFLTNWSNDTRYQDAISALPALVNVSDPGYPKTDAEFASALGTILPLYFSEPQTYGKLLAQELSGESRLPDLYANTQNTISIGSGIMAPNFAKLANVQAPTLVVVGQNDMFCSEKVAKIMHQGISSSELHVFSDSGHLPWYEKSSEYYSVVGAFWKKHVRAQGY</sequence>
<gene>
    <name evidence="1" type="ORF">NQ176_g5520</name>
</gene>
<accession>A0ACC1N849</accession>
<evidence type="ECO:0000313" key="1">
    <source>
        <dbReference type="EMBL" id="KAJ2975432.1"/>
    </source>
</evidence>
<proteinExistence type="predicted"/>
<evidence type="ECO:0000313" key="2">
    <source>
        <dbReference type="Proteomes" id="UP001143910"/>
    </source>
</evidence>
<reference evidence="1" key="1">
    <citation type="submission" date="2022-08" db="EMBL/GenBank/DDBJ databases">
        <title>Genome Sequence of Lecanicillium fungicola.</title>
        <authorList>
            <person name="Buettner E."/>
        </authorList>
    </citation>
    <scope>NUCLEOTIDE SEQUENCE</scope>
    <source>
        <strain evidence="1">Babe33</strain>
    </source>
</reference>